<comment type="cofactor">
    <cofactor evidence="12">
        <name>Zn(2+)</name>
        <dbReference type="ChEBI" id="CHEBI:29105"/>
    </cofactor>
    <text evidence="12">Binds 2 zinc ions per subunit.</text>
</comment>
<evidence type="ECO:0000256" key="8">
    <source>
        <dbReference type="ARBA" id="ARBA00022840"/>
    </source>
</evidence>
<organism evidence="14 15">
    <name type="scientific">Persicimonas caeni</name>
    <dbReference type="NCBI Taxonomy" id="2292766"/>
    <lineage>
        <taxon>Bacteria</taxon>
        <taxon>Deltaproteobacteria</taxon>
        <taxon>Bradymonadales</taxon>
        <taxon>Bradymonadaceae</taxon>
        <taxon>Persicimonas</taxon>
    </lineage>
</organism>
<keyword evidence="7 12" id="KW-0862">Zinc</keyword>
<accession>A0A4Y6PNK0</accession>
<dbReference type="InterPro" id="IPR011545">
    <property type="entry name" value="DEAD/DEAH_box_helicase_dom"/>
</dbReference>
<dbReference type="GO" id="GO:0043138">
    <property type="term" value="F:3'-5' DNA helicase activity"/>
    <property type="evidence" value="ECO:0007669"/>
    <property type="project" value="UniProtKB-EC"/>
</dbReference>
<feature type="domain" description="Helicase ATP-binding" evidence="13">
    <location>
        <begin position="282"/>
        <end position="448"/>
    </location>
</feature>
<evidence type="ECO:0000256" key="5">
    <source>
        <dbReference type="ARBA" id="ARBA00022801"/>
    </source>
</evidence>
<dbReference type="HAMAP" id="MF_00983">
    <property type="entry name" value="PriA"/>
    <property type="match status" value="1"/>
</dbReference>
<dbReference type="GO" id="GO:0016887">
    <property type="term" value="F:ATP hydrolysis activity"/>
    <property type="evidence" value="ECO:0007669"/>
    <property type="project" value="RHEA"/>
</dbReference>
<keyword evidence="5 12" id="KW-0378">Hydrolase</keyword>
<name>A0A4Y6PNK0_PERCE</name>
<feature type="binding site" evidence="12">
    <location>
        <position position="512"/>
    </location>
    <ligand>
        <name>Zn(2+)</name>
        <dbReference type="ChEBI" id="CHEBI:29105"/>
        <label>1</label>
    </ligand>
</feature>
<evidence type="ECO:0000259" key="13">
    <source>
        <dbReference type="PROSITE" id="PS51192"/>
    </source>
</evidence>
<dbReference type="InterPro" id="IPR042115">
    <property type="entry name" value="PriA_3primeBD_sf"/>
</dbReference>
<dbReference type="NCBIfam" id="NF004066">
    <property type="entry name" value="PRK05580.1-3"/>
    <property type="match status" value="1"/>
</dbReference>
<keyword evidence="9 12" id="KW-0238">DNA-binding</keyword>
<dbReference type="GO" id="GO:0006302">
    <property type="term" value="P:double-strand break repair"/>
    <property type="evidence" value="ECO:0007669"/>
    <property type="project" value="InterPro"/>
</dbReference>
<comment type="subunit">
    <text evidence="12">Component of the replication restart primosome.</text>
</comment>
<evidence type="ECO:0000256" key="12">
    <source>
        <dbReference type="HAMAP-Rule" id="MF_00983"/>
    </source>
</evidence>
<keyword evidence="4 12" id="KW-0547">Nucleotide-binding</keyword>
<dbReference type="GO" id="GO:0006269">
    <property type="term" value="P:DNA replication, synthesis of primer"/>
    <property type="evidence" value="ECO:0007669"/>
    <property type="project" value="UniProtKB-KW"/>
</dbReference>
<feature type="binding site" evidence="12">
    <location>
        <position position="542"/>
    </location>
    <ligand>
        <name>Zn(2+)</name>
        <dbReference type="ChEBI" id="CHEBI:29105"/>
        <label>2</label>
    </ligand>
</feature>
<dbReference type="GO" id="GO:0006310">
    <property type="term" value="P:DNA recombination"/>
    <property type="evidence" value="ECO:0007669"/>
    <property type="project" value="InterPro"/>
</dbReference>
<gene>
    <name evidence="12 14" type="primary">priA</name>
    <name evidence="14" type="ORF">FIV42_03815</name>
</gene>
<dbReference type="InterPro" id="IPR014001">
    <property type="entry name" value="Helicase_ATP-bd"/>
</dbReference>
<evidence type="ECO:0000256" key="1">
    <source>
        <dbReference type="ARBA" id="ARBA00022515"/>
    </source>
</evidence>
<comment type="catalytic activity">
    <reaction evidence="11 12">
        <text>ATP + H2O = ADP + phosphate + H(+)</text>
        <dbReference type="Rhea" id="RHEA:13065"/>
        <dbReference type="ChEBI" id="CHEBI:15377"/>
        <dbReference type="ChEBI" id="CHEBI:15378"/>
        <dbReference type="ChEBI" id="CHEBI:30616"/>
        <dbReference type="ChEBI" id="CHEBI:43474"/>
        <dbReference type="ChEBI" id="CHEBI:456216"/>
        <dbReference type="EC" id="5.6.2.4"/>
    </reaction>
</comment>
<feature type="binding site" evidence="12">
    <location>
        <position position="524"/>
    </location>
    <ligand>
        <name>Zn(2+)</name>
        <dbReference type="ChEBI" id="CHEBI:29105"/>
        <label>2</label>
    </ligand>
</feature>
<dbReference type="RefSeq" id="WP_141196395.1">
    <property type="nucleotide sequence ID" value="NZ_CP041186.1"/>
</dbReference>
<dbReference type="Pfam" id="PF18319">
    <property type="entry name" value="Zn_ribbon_PriA"/>
    <property type="match status" value="1"/>
</dbReference>
<dbReference type="SMART" id="SM00487">
    <property type="entry name" value="DEXDc"/>
    <property type="match status" value="1"/>
</dbReference>
<dbReference type="FunFam" id="3.40.50.300:FF:000489">
    <property type="entry name" value="Primosome assembly protein PriA"/>
    <property type="match status" value="1"/>
</dbReference>
<accession>A0A5B8Y5R1</accession>
<evidence type="ECO:0000256" key="9">
    <source>
        <dbReference type="ARBA" id="ARBA00023125"/>
    </source>
</evidence>
<dbReference type="GO" id="GO:0005524">
    <property type="term" value="F:ATP binding"/>
    <property type="evidence" value="ECO:0007669"/>
    <property type="project" value="UniProtKB-UniRule"/>
</dbReference>
<dbReference type="EC" id="5.6.2.4" evidence="12"/>
<feature type="binding site" evidence="12">
    <location>
        <position position="552"/>
    </location>
    <ligand>
        <name>Zn(2+)</name>
        <dbReference type="ChEBI" id="CHEBI:29105"/>
        <label>1</label>
    </ligand>
</feature>
<evidence type="ECO:0000256" key="4">
    <source>
        <dbReference type="ARBA" id="ARBA00022741"/>
    </source>
</evidence>
<dbReference type="SUPFAM" id="SSF52540">
    <property type="entry name" value="P-loop containing nucleoside triphosphate hydrolases"/>
    <property type="match status" value="2"/>
</dbReference>
<feature type="binding site" evidence="12">
    <location>
        <position position="521"/>
    </location>
    <ligand>
        <name>Zn(2+)</name>
        <dbReference type="ChEBI" id="CHEBI:29105"/>
        <label>2</label>
    </ligand>
</feature>
<keyword evidence="2 12" id="KW-0235">DNA replication</keyword>
<keyword evidence="1 12" id="KW-0639">Primosome</keyword>
<keyword evidence="6 12" id="KW-0347">Helicase</keyword>
<dbReference type="InterPro" id="IPR027417">
    <property type="entry name" value="P-loop_NTPase"/>
</dbReference>
<keyword evidence="8 12" id="KW-0067">ATP-binding</keyword>
<feature type="binding site" evidence="12">
    <location>
        <position position="555"/>
    </location>
    <ligand>
        <name>Zn(2+)</name>
        <dbReference type="ChEBI" id="CHEBI:29105"/>
        <label>1</label>
    </ligand>
</feature>
<dbReference type="SMART" id="SM00490">
    <property type="entry name" value="HELICc"/>
    <property type="match status" value="1"/>
</dbReference>
<evidence type="ECO:0000256" key="3">
    <source>
        <dbReference type="ARBA" id="ARBA00022723"/>
    </source>
</evidence>
<feature type="binding site" evidence="12">
    <location>
        <position position="539"/>
    </location>
    <ligand>
        <name>Zn(2+)</name>
        <dbReference type="ChEBI" id="CHEBI:29105"/>
        <label>2</label>
    </ligand>
</feature>
<comment type="function">
    <text evidence="12">Initiates the restart of stalled replication forks, which reloads the replicative helicase on sites other than the origin of replication. Recognizes and binds to abandoned replication forks and remodels them to uncover a helicase loading site. Promotes assembly of the primosome at these replication forks.</text>
</comment>
<dbReference type="GO" id="GO:0006270">
    <property type="term" value="P:DNA replication initiation"/>
    <property type="evidence" value="ECO:0007669"/>
    <property type="project" value="TreeGrafter"/>
</dbReference>
<evidence type="ECO:0000313" key="14">
    <source>
        <dbReference type="EMBL" id="QDG49898.1"/>
    </source>
</evidence>
<dbReference type="GO" id="GO:0008270">
    <property type="term" value="F:zinc ion binding"/>
    <property type="evidence" value="ECO:0007669"/>
    <property type="project" value="UniProtKB-UniRule"/>
</dbReference>
<sequence>MYAQVAVDIPLFTALTYAIPDELDGLIEPGHLVQVPFRNRSKTGLVVSVDETLEDESIASKVRDIVDLVDTEPLLDERGVQFLKFIADYYLAPIGQVARLALPSFVRLEGMKHYRLVDGASSATVHDDDLKAAAAILEESDEPVAVKDIKERIKGMTFRRLSDLETAGFVEVSYEEKDARVKVRTEKFYQVVDPPGEDDRIGSKQARILEMLEGEESVSLTDIRESISSPYSSLSGLEERGFIRVWEEEVYRDPFEQEPVRKPEEHVLTLDQQQALQAIGTARQANSFQGFVLHGVTGSGKTEVYVRAIRAEIEQGNRALVLLPEIALTPQFVAVFRGHFGEKIAVLHSGLTPAEKFDQWRRIKRDEVEIVIGARSALFAPLTNLGIIVVDEEHDTSFKQGEGPRYHARDMALVRGKLENARVVLGSATPSLESYHNAKSGRLKYLPMPDRVADRPMPEVDIVDLRDNDGAPPGPSDVLSYQLVGAVQDTLAEEMQAILFLNRRGFSPCVICHACGHVFECVNCDVSLTYHRRQESLRCHHCDYSIRMPESCPECGDQKINRRGTGTEKLEGHLNELFPRANIARLDRDTSGGKNLRRTIKAFRHGEIDLLVGTQMVTKGHDFPGVITVGVIMADMSLNFPDFRAAERTFQLLTQVAGRAGRGEDPGRVYIQTYNPEHYSLQAAREHDFASFSERELALRRELAYPPFGHLIAIKFEAASEGRCIQAARDYATAARRVLRQDEKLGQSVFMLGPAMAPLSRLKGKSRWQILLKSRSRADVRKLAIAMLNGVAHFEPNKSQHRDVRIVVDVDPVNML</sequence>
<dbReference type="InterPro" id="IPR001650">
    <property type="entry name" value="Helicase_C-like"/>
</dbReference>
<dbReference type="OrthoDB" id="9759544at2"/>
<dbReference type="GO" id="GO:1990077">
    <property type="term" value="C:primosome complex"/>
    <property type="evidence" value="ECO:0007669"/>
    <property type="project" value="UniProtKB-UniRule"/>
</dbReference>
<dbReference type="InterPro" id="IPR041222">
    <property type="entry name" value="PriA_3primeBD"/>
</dbReference>
<dbReference type="NCBIfam" id="TIGR00595">
    <property type="entry name" value="priA"/>
    <property type="match status" value="1"/>
</dbReference>
<dbReference type="PROSITE" id="PS51192">
    <property type="entry name" value="HELICASE_ATP_BIND_1"/>
    <property type="match status" value="1"/>
</dbReference>
<dbReference type="InterPro" id="IPR005259">
    <property type="entry name" value="PriA"/>
</dbReference>
<dbReference type="PANTHER" id="PTHR30580:SF0">
    <property type="entry name" value="PRIMOSOMAL PROTEIN N"/>
    <property type="match status" value="1"/>
</dbReference>
<keyword evidence="3 12" id="KW-0479">Metal-binding</keyword>
<dbReference type="InterPro" id="IPR040498">
    <property type="entry name" value="PriA_CRR"/>
</dbReference>
<comment type="catalytic activity">
    <reaction evidence="12">
        <text>Couples ATP hydrolysis with the unwinding of duplex DNA by translocating in the 3'-5' direction.</text>
        <dbReference type="EC" id="5.6.2.4"/>
    </reaction>
</comment>
<comment type="similarity">
    <text evidence="12">Belongs to the helicase family. PriA subfamily.</text>
</comment>
<dbReference type="EMBL" id="CP041186">
    <property type="protein sequence ID" value="QDG49898.1"/>
    <property type="molecule type" value="Genomic_DNA"/>
</dbReference>
<evidence type="ECO:0000256" key="10">
    <source>
        <dbReference type="ARBA" id="ARBA00023235"/>
    </source>
</evidence>
<evidence type="ECO:0000256" key="2">
    <source>
        <dbReference type="ARBA" id="ARBA00022705"/>
    </source>
</evidence>
<keyword evidence="10 12" id="KW-0413">Isomerase</keyword>
<keyword evidence="15" id="KW-1185">Reference proteome</keyword>
<dbReference type="Pfam" id="PF17764">
    <property type="entry name" value="PriA_3primeBD"/>
    <property type="match status" value="1"/>
</dbReference>
<reference evidence="14 15" key="1">
    <citation type="submission" date="2019-06" db="EMBL/GenBank/DDBJ databases">
        <title>Persicimonas caeni gen. nov., sp. nov., a predatory bacterium isolated from solar saltern.</title>
        <authorList>
            <person name="Wang S."/>
        </authorList>
    </citation>
    <scope>NUCLEOTIDE SEQUENCE [LARGE SCALE GENOMIC DNA]</scope>
    <source>
        <strain evidence="14 15">YN101</strain>
    </source>
</reference>
<dbReference type="Pfam" id="PF00271">
    <property type="entry name" value="Helicase_C"/>
    <property type="match status" value="1"/>
</dbReference>
<dbReference type="AlphaFoldDB" id="A0A4Y6PNK0"/>
<dbReference type="CDD" id="cd18804">
    <property type="entry name" value="SF2_C_priA"/>
    <property type="match status" value="1"/>
</dbReference>
<dbReference type="GO" id="GO:0003677">
    <property type="term" value="F:DNA binding"/>
    <property type="evidence" value="ECO:0007669"/>
    <property type="project" value="UniProtKB-UniRule"/>
</dbReference>
<protein>
    <recommendedName>
        <fullName evidence="12">Replication restart protein PriA</fullName>
    </recommendedName>
    <alternativeName>
        <fullName evidence="12">ATP-dependent DNA helicase PriA</fullName>
        <ecNumber evidence="12">5.6.2.4</ecNumber>
    </alternativeName>
    <alternativeName>
        <fullName evidence="12">DNA 3'-5' helicase PriA</fullName>
    </alternativeName>
</protein>
<dbReference type="Proteomes" id="UP000315995">
    <property type="component" value="Chromosome"/>
</dbReference>
<dbReference type="Pfam" id="PF00270">
    <property type="entry name" value="DEAD"/>
    <property type="match status" value="1"/>
</dbReference>
<dbReference type="Gene3D" id="3.40.50.300">
    <property type="entry name" value="P-loop containing nucleotide triphosphate hydrolases"/>
    <property type="match status" value="2"/>
</dbReference>
<dbReference type="InterPro" id="IPR041236">
    <property type="entry name" value="PriA_C"/>
</dbReference>
<feature type="binding site" evidence="12">
    <location>
        <position position="515"/>
    </location>
    <ligand>
        <name>Zn(2+)</name>
        <dbReference type="ChEBI" id="CHEBI:29105"/>
        <label>1</label>
    </ligand>
</feature>
<evidence type="ECO:0000256" key="11">
    <source>
        <dbReference type="ARBA" id="ARBA00048988"/>
    </source>
</evidence>
<evidence type="ECO:0000256" key="7">
    <source>
        <dbReference type="ARBA" id="ARBA00022833"/>
    </source>
</evidence>
<proteinExistence type="inferred from homology"/>
<dbReference type="Pfam" id="PF18074">
    <property type="entry name" value="PriA_C"/>
    <property type="match status" value="1"/>
</dbReference>
<dbReference type="PANTHER" id="PTHR30580">
    <property type="entry name" value="PRIMOSOMAL PROTEIN N"/>
    <property type="match status" value="1"/>
</dbReference>
<evidence type="ECO:0000256" key="6">
    <source>
        <dbReference type="ARBA" id="ARBA00022806"/>
    </source>
</evidence>
<dbReference type="CDD" id="cd17929">
    <property type="entry name" value="DEXHc_priA"/>
    <property type="match status" value="1"/>
</dbReference>
<evidence type="ECO:0000313" key="15">
    <source>
        <dbReference type="Proteomes" id="UP000315995"/>
    </source>
</evidence>
<dbReference type="Gene3D" id="3.40.1440.60">
    <property type="entry name" value="PriA, 3(prime) DNA-binding domain"/>
    <property type="match status" value="1"/>
</dbReference>